<feature type="compositionally biased region" description="Pro residues" evidence="3">
    <location>
        <begin position="416"/>
        <end position="431"/>
    </location>
</feature>
<dbReference type="InterPro" id="IPR051681">
    <property type="entry name" value="Ser/Thr_Kinases-Pseudokinases"/>
</dbReference>
<dbReference type="EMBL" id="JADMLG010000002">
    <property type="protein sequence ID" value="MBH0775966.1"/>
    <property type="molecule type" value="Genomic_DNA"/>
</dbReference>
<feature type="region of interest" description="Disordered" evidence="3">
    <location>
        <begin position="336"/>
        <end position="432"/>
    </location>
</feature>
<dbReference type="GO" id="GO:0005524">
    <property type="term" value="F:ATP binding"/>
    <property type="evidence" value="ECO:0007669"/>
    <property type="project" value="UniProtKB-KW"/>
</dbReference>
<dbReference type="PROSITE" id="PS50011">
    <property type="entry name" value="PROTEIN_KINASE_DOM"/>
    <property type="match status" value="1"/>
</dbReference>
<feature type="compositionally biased region" description="Low complexity" evidence="3">
    <location>
        <begin position="374"/>
        <end position="395"/>
    </location>
</feature>
<accession>A0A931I8B4</accession>
<feature type="domain" description="Protein kinase" evidence="5">
    <location>
        <begin position="12"/>
        <end position="301"/>
    </location>
</feature>
<evidence type="ECO:0000256" key="4">
    <source>
        <dbReference type="SAM" id="Phobius"/>
    </source>
</evidence>
<protein>
    <recommendedName>
        <fullName evidence="5">Protein kinase domain-containing protein</fullName>
    </recommendedName>
</protein>
<keyword evidence="1" id="KW-0547">Nucleotide-binding</keyword>
<keyword evidence="2" id="KW-0067">ATP-binding</keyword>
<reference evidence="6" key="1">
    <citation type="submission" date="2020-11" db="EMBL/GenBank/DDBJ databases">
        <title>Nocardia NEAU-351.nov., a novel actinomycete isolated from the cow dung.</title>
        <authorList>
            <person name="Zhang X."/>
        </authorList>
    </citation>
    <scope>NUCLEOTIDE SEQUENCE</scope>
    <source>
        <strain evidence="6">NEAU-351</strain>
    </source>
</reference>
<proteinExistence type="predicted"/>
<dbReference type="AlphaFoldDB" id="A0A931I8B4"/>
<evidence type="ECO:0000313" key="6">
    <source>
        <dbReference type="EMBL" id="MBH0775966.1"/>
    </source>
</evidence>
<dbReference type="Proteomes" id="UP000655751">
    <property type="component" value="Unassembled WGS sequence"/>
</dbReference>
<dbReference type="Pfam" id="PF00069">
    <property type="entry name" value="Pkinase"/>
    <property type="match status" value="1"/>
</dbReference>
<sequence>MGVFLPNGAKVALHKDPFGSGAEGLVYRLVDTPHLCAKIYLERTDPRRKSRLAALRRATRASWPEGDAPDHMHAAWPREVLLDDSGEVVGVLMPMVESTAMINLFDPGERIELLDEPTWRTLISVANRTARLFAMLHEAGIVIGDISPSNIFVSSAGHVTLIDCDAVQFIDPRRGTLFLSTNVTREYTPPEATNGTELQPSHDNFGLAVLICQLLMEGDHPFEGVLVGPDSPEFVAEDNIRHQNNRILFPERFITLPGAVPASVLPPDVRALAVQCFGDGHRTPSARPTAQAWADALHRAGYGVMGCRVNPRHAYHYSSTECVWCKLNREGFGERYPAPKEVEPDATSTASGTTQPPWSTTEPTPPTETEPTEPKVTTAAQVTAPTANTTAPWNTRVTNPNPRRAAGSRASTTGPTVPPPISRKPPPPSPAPMGTAAKVTLVFIAFAMLVLLIMSLR</sequence>
<dbReference type="SUPFAM" id="SSF56112">
    <property type="entry name" value="Protein kinase-like (PK-like)"/>
    <property type="match status" value="1"/>
</dbReference>
<dbReference type="GO" id="GO:0004674">
    <property type="term" value="F:protein serine/threonine kinase activity"/>
    <property type="evidence" value="ECO:0007669"/>
    <property type="project" value="TreeGrafter"/>
</dbReference>
<dbReference type="RefSeq" id="WP_196148266.1">
    <property type="nucleotide sequence ID" value="NZ_JADMLG010000002.1"/>
</dbReference>
<dbReference type="PANTHER" id="PTHR44329">
    <property type="entry name" value="SERINE/THREONINE-PROTEIN KINASE TNNI3K-RELATED"/>
    <property type="match status" value="1"/>
</dbReference>
<evidence type="ECO:0000256" key="2">
    <source>
        <dbReference type="ARBA" id="ARBA00022840"/>
    </source>
</evidence>
<dbReference type="PANTHER" id="PTHR44329:SF298">
    <property type="entry name" value="MIXED LINEAGE KINASE DOMAIN-LIKE PROTEIN"/>
    <property type="match status" value="1"/>
</dbReference>
<evidence type="ECO:0000256" key="3">
    <source>
        <dbReference type="SAM" id="MobiDB-lite"/>
    </source>
</evidence>
<evidence type="ECO:0000259" key="5">
    <source>
        <dbReference type="PROSITE" id="PS50011"/>
    </source>
</evidence>
<evidence type="ECO:0000313" key="7">
    <source>
        <dbReference type="Proteomes" id="UP000655751"/>
    </source>
</evidence>
<keyword evidence="4" id="KW-1133">Transmembrane helix</keyword>
<keyword evidence="4" id="KW-0812">Transmembrane</keyword>
<organism evidence="6 7">
    <name type="scientific">Nocardia bovistercoris</name>
    <dbReference type="NCBI Taxonomy" id="2785916"/>
    <lineage>
        <taxon>Bacteria</taxon>
        <taxon>Bacillati</taxon>
        <taxon>Actinomycetota</taxon>
        <taxon>Actinomycetes</taxon>
        <taxon>Mycobacteriales</taxon>
        <taxon>Nocardiaceae</taxon>
        <taxon>Nocardia</taxon>
    </lineage>
</organism>
<keyword evidence="4" id="KW-0472">Membrane</keyword>
<evidence type="ECO:0000256" key="1">
    <source>
        <dbReference type="ARBA" id="ARBA00022741"/>
    </source>
</evidence>
<dbReference type="Gene3D" id="1.10.510.10">
    <property type="entry name" value="Transferase(Phosphotransferase) domain 1"/>
    <property type="match status" value="1"/>
</dbReference>
<feature type="compositionally biased region" description="Low complexity" evidence="3">
    <location>
        <begin position="353"/>
        <end position="362"/>
    </location>
</feature>
<dbReference type="InterPro" id="IPR000719">
    <property type="entry name" value="Prot_kinase_dom"/>
</dbReference>
<keyword evidence="7" id="KW-1185">Reference proteome</keyword>
<dbReference type="InterPro" id="IPR011009">
    <property type="entry name" value="Kinase-like_dom_sf"/>
</dbReference>
<name>A0A931I8B4_9NOCA</name>
<feature type="transmembrane region" description="Helical" evidence="4">
    <location>
        <begin position="436"/>
        <end position="456"/>
    </location>
</feature>
<gene>
    <name evidence="6" type="ORF">IT779_06665</name>
</gene>
<comment type="caution">
    <text evidence="6">The sequence shown here is derived from an EMBL/GenBank/DDBJ whole genome shotgun (WGS) entry which is preliminary data.</text>
</comment>